<reference evidence="8 9" key="1">
    <citation type="journal article" date="2018" name="Science">
        <title>The opium poppy genome and morphinan production.</title>
        <authorList>
            <person name="Guo L."/>
            <person name="Winzer T."/>
            <person name="Yang X."/>
            <person name="Li Y."/>
            <person name="Ning Z."/>
            <person name="He Z."/>
            <person name="Teodor R."/>
            <person name="Lu Y."/>
            <person name="Bowser T.A."/>
            <person name="Graham I.A."/>
            <person name="Ye K."/>
        </authorList>
    </citation>
    <scope>NUCLEOTIDE SEQUENCE [LARGE SCALE GENOMIC DNA]</scope>
    <source>
        <strain evidence="9">cv. HN1</strain>
        <tissue evidence="8">Leaves</tissue>
    </source>
</reference>
<gene>
    <name evidence="8" type="ORF">C5167_038683</name>
</gene>
<dbReference type="GO" id="GO:0001097">
    <property type="term" value="F:TFIIH-class transcription factor complex binding"/>
    <property type="evidence" value="ECO:0007669"/>
    <property type="project" value="TreeGrafter"/>
</dbReference>
<sequence length="302" mass="34327">MGIEKRPISEQAPPFPSCSSEMMALQKNLIKFNQQQEKCLSALSSINVRAGSSRAAPPTVPIATSSSIATKFPTKFSENTQRYQLIHCIKNSEPGAQVKRVIDLLRETRGDFTAEQIEEACYVDAIKNKVVFNSLTHNVKVKYDGKRFSYKPTHDIKNKTELLQLIRKNPEGIAISELKDSYRLVMEDLQALKASGVVWWLSNSDCREDVAYPNDPRITIKVDDEIKQLFRAEELPRDMIDIERYLRGNGMKPKTDTARRRAMAQVHGLNPKPKAKKKPRNISKRTKLTNAHLPELFQDICS</sequence>
<comment type="function">
    <text evidence="6">Recruits TFIIH to the initiation complex and stimulates the RNA polymerase II C-terminal domain kinase and DNA-dependent ATPase activities of TFIIH. Both TFIIH and TFIIE are required for promoter clearance by RNA polymerase.</text>
</comment>
<keyword evidence="3" id="KW-0238">DNA-binding</keyword>
<evidence type="ECO:0000313" key="8">
    <source>
        <dbReference type="EMBL" id="RZC45739.1"/>
    </source>
</evidence>
<keyword evidence="5" id="KW-0539">Nucleus</keyword>
<dbReference type="PANTHER" id="PTHR12716">
    <property type="entry name" value="TRANSCRIPTION INITIATION FACTOR IIE, BETA SUBUNIT"/>
    <property type="match status" value="1"/>
</dbReference>
<accession>A0A4Y7IEB1</accession>
<dbReference type="STRING" id="3469.A0A4Y7IEB1"/>
<dbReference type="InterPro" id="IPR003166">
    <property type="entry name" value="TFIIE_bsu_DNA-bd"/>
</dbReference>
<dbReference type="GO" id="GO:0003677">
    <property type="term" value="F:DNA binding"/>
    <property type="evidence" value="ECO:0007669"/>
    <property type="project" value="UniProtKB-KW"/>
</dbReference>
<dbReference type="InterPro" id="IPR040501">
    <property type="entry name" value="TFA2_Winged_2"/>
</dbReference>
<protein>
    <recommendedName>
        <fullName evidence="7">TFIIE beta domain-containing protein</fullName>
    </recommendedName>
</protein>
<name>A0A4Y7IEB1_PAPSO</name>
<comment type="subcellular location">
    <subcellularLocation>
        <location evidence="1">Nucleus</location>
    </subcellularLocation>
</comment>
<evidence type="ECO:0000313" key="9">
    <source>
        <dbReference type="Proteomes" id="UP000316621"/>
    </source>
</evidence>
<keyword evidence="2" id="KW-0805">Transcription regulation</keyword>
<dbReference type="GO" id="GO:0005673">
    <property type="term" value="C:transcription factor TFIIE complex"/>
    <property type="evidence" value="ECO:0007669"/>
    <property type="project" value="InterPro"/>
</dbReference>
<keyword evidence="4" id="KW-0804">Transcription</keyword>
<evidence type="ECO:0000256" key="2">
    <source>
        <dbReference type="ARBA" id="ARBA00023015"/>
    </source>
</evidence>
<evidence type="ECO:0000259" key="7">
    <source>
        <dbReference type="PROSITE" id="PS51351"/>
    </source>
</evidence>
<dbReference type="PANTHER" id="PTHR12716:SF8">
    <property type="entry name" value="TRANSCRIPTION INITIATION FACTOR IIE SUBUNIT BETA"/>
    <property type="match status" value="1"/>
</dbReference>
<feature type="domain" description="TFIIE beta" evidence="7">
    <location>
        <begin position="82"/>
        <end position="157"/>
    </location>
</feature>
<organism evidence="8 9">
    <name type="scientific">Papaver somniferum</name>
    <name type="common">Opium poppy</name>
    <dbReference type="NCBI Taxonomy" id="3469"/>
    <lineage>
        <taxon>Eukaryota</taxon>
        <taxon>Viridiplantae</taxon>
        <taxon>Streptophyta</taxon>
        <taxon>Embryophyta</taxon>
        <taxon>Tracheophyta</taxon>
        <taxon>Spermatophyta</taxon>
        <taxon>Magnoliopsida</taxon>
        <taxon>Ranunculales</taxon>
        <taxon>Papaveraceae</taxon>
        <taxon>Papaveroideae</taxon>
        <taxon>Papaver</taxon>
    </lineage>
</organism>
<keyword evidence="9" id="KW-1185">Reference proteome</keyword>
<dbReference type="GO" id="GO:0006367">
    <property type="term" value="P:transcription initiation at RNA polymerase II promoter"/>
    <property type="evidence" value="ECO:0007669"/>
    <property type="project" value="InterPro"/>
</dbReference>
<evidence type="ECO:0000256" key="5">
    <source>
        <dbReference type="ARBA" id="ARBA00023242"/>
    </source>
</evidence>
<evidence type="ECO:0000256" key="3">
    <source>
        <dbReference type="ARBA" id="ARBA00023125"/>
    </source>
</evidence>
<dbReference type="EMBL" id="CM010715">
    <property type="protein sequence ID" value="RZC45739.1"/>
    <property type="molecule type" value="Genomic_DNA"/>
</dbReference>
<evidence type="ECO:0000256" key="6">
    <source>
        <dbReference type="ARBA" id="ARBA00025581"/>
    </source>
</evidence>
<evidence type="ECO:0000256" key="1">
    <source>
        <dbReference type="ARBA" id="ARBA00004123"/>
    </source>
</evidence>
<evidence type="ECO:0000256" key="4">
    <source>
        <dbReference type="ARBA" id="ARBA00023163"/>
    </source>
</evidence>
<dbReference type="Pfam" id="PF02186">
    <property type="entry name" value="TFIIE_beta"/>
    <property type="match status" value="1"/>
</dbReference>
<proteinExistence type="predicted"/>
<dbReference type="Pfam" id="PF18121">
    <property type="entry name" value="TFA2_Winged_2"/>
    <property type="match status" value="1"/>
</dbReference>
<dbReference type="Gramene" id="RZC45739">
    <property type="protein sequence ID" value="RZC45739"/>
    <property type="gene ID" value="C5167_038683"/>
</dbReference>
<dbReference type="PROSITE" id="PS51351">
    <property type="entry name" value="TFIIE_BETA_C"/>
    <property type="match status" value="1"/>
</dbReference>
<dbReference type="Proteomes" id="UP000316621">
    <property type="component" value="Chromosome 1"/>
</dbReference>
<dbReference type="InterPro" id="IPR016656">
    <property type="entry name" value="TFIIE-bsu"/>
</dbReference>
<dbReference type="AlphaFoldDB" id="A0A4Y7IEB1"/>